<name>A0A1W9ZXQ2_9MYCO</name>
<organism evidence="4 5">
    <name type="scientific">Mycobacterium aquaticum</name>
    <dbReference type="NCBI Taxonomy" id="1927124"/>
    <lineage>
        <taxon>Bacteria</taxon>
        <taxon>Bacillati</taxon>
        <taxon>Actinomycetota</taxon>
        <taxon>Actinomycetes</taxon>
        <taxon>Mycobacteriales</taxon>
        <taxon>Mycobacteriaceae</taxon>
        <taxon>Mycobacterium</taxon>
    </lineage>
</organism>
<reference evidence="4 5" key="1">
    <citation type="submission" date="2017-02" db="EMBL/GenBank/DDBJ databases">
        <title>The new phylogeny of genus Mycobacterium.</title>
        <authorList>
            <person name="Tortoli E."/>
            <person name="Trovato A."/>
            <person name="Cirillo D.M."/>
        </authorList>
    </citation>
    <scope>NUCLEOTIDE SEQUENCE [LARGE SCALE GENOMIC DNA]</scope>
    <source>
        <strain evidence="4 5">RW6</strain>
    </source>
</reference>
<dbReference type="Pfam" id="PF08237">
    <property type="entry name" value="PE-PPE"/>
    <property type="match status" value="1"/>
</dbReference>
<feature type="region of interest" description="Disordered" evidence="1">
    <location>
        <begin position="234"/>
        <end position="253"/>
    </location>
</feature>
<dbReference type="InterPro" id="IPR029058">
    <property type="entry name" value="AB_hydrolase_fold"/>
</dbReference>
<evidence type="ECO:0000259" key="3">
    <source>
        <dbReference type="Pfam" id="PF08237"/>
    </source>
</evidence>
<sequence>MVRCNAVGTRRRRLLGASLLAGATLATTLTCPAARADTMLIAGGTFYSFFDQVPHFPVKAAAGDIGRWFRSAGDGWQVVDYPASFWPLPTLASPTAGRSIAIGTDNVVDAVNRSDGTVVVVGLSQGSVVADGAMAKLDADPNGPDRGRVRFIVFGDPQRGVAELVPEGTYIPLLDWRATAPTETKYDVDVIVGEYDPLSDYPDRPWNLVTDANAALGMAYVHTQLGLSKPDDLQEVGRETNSKGGTTTTYLDPAENLPLTRPLRDVGVPDALVDKADEVLRPVVDAGYSRKDKAGDTRPYIYRGQLVRATGSGVKSVVATPQRGGPQKLSSSLRAEVAKIADKVTHRTTRAVGGTPKATAGSDPD</sequence>
<keyword evidence="5" id="KW-1185">Reference proteome</keyword>
<feature type="signal peptide" evidence="2">
    <location>
        <begin position="1"/>
        <end position="36"/>
    </location>
</feature>
<dbReference type="Proteomes" id="UP000192448">
    <property type="component" value="Unassembled WGS sequence"/>
</dbReference>
<feature type="domain" description="PE-PPE" evidence="3">
    <location>
        <begin position="77"/>
        <end position="289"/>
    </location>
</feature>
<accession>A0A1W9ZXQ2</accession>
<dbReference type="PROSITE" id="PS51318">
    <property type="entry name" value="TAT"/>
    <property type="match status" value="1"/>
</dbReference>
<evidence type="ECO:0000256" key="2">
    <source>
        <dbReference type="SAM" id="SignalP"/>
    </source>
</evidence>
<evidence type="ECO:0000313" key="4">
    <source>
        <dbReference type="EMBL" id="ORA22602.1"/>
    </source>
</evidence>
<dbReference type="InterPro" id="IPR013228">
    <property type="entry name" value="PE-PPE_C"/>
</dbReference>
<comment type="caution">
    <text evidence="4">The sequence shown here is derived from an EMBL/GenBank/DDBJ whole genome shotgun (WGS) entry which is preliminary data.</text>
</comment>
<feature type="region of interest" description="Disordered" evidence="1">
    <location>
        <begin position="346"/>
        <end position="365"/>
    </location>
</feature>
<proteinExistence type="predicted"/>
<dbReference type="Gene3D" id="3.40.50.1820">
    <property type="entry name" value="alpha/beta hydrolase"/>
    <property type="match status" value="1"/>
</dbReference>
<evidence type="ECO:0000256" key="1">
    <source>
        <dbReference type="SAM" id="MobiDB-lite"/>
    </source>
</evidence>
<dbReference type="SUPFAM" id="SSF53474">
    <property type="entry name" value="alpha/beta-Hydrolases"/>
    <property type="match status" value="1"/>
</dbReference>
<dbReference type="EMBL" id="MVHF01000067">
    <property type="protein sequence ID" value="ORA22602.1"/>
    <property type="molecule type" value="Genomic_DNA"/>
</dbReference>
<evidence type="ECO:0000313" key="5">
    <source>
        <dbReference type="Proteomes" id="UP000192448"/>
    </source>
</evidence>
<gene>
    <name evidence="4" type="ORF">BST13_36115</name>
</gene>
<dbReference type="STRING" id="1927124.BST13_36115"/>
<dbReference type="AlphaFoldDB" id="A0A1W9ZXQ2"/>
<protein>
    <recommendedName>
        <fullName evidence="3">PE-PPE domain-containing protein</fullName>
    </recommendedName>
</protein>
<keyword evidence="2" id="KW-0732">Signal</keyword>
<dbReference type="InterPro" id="IPR006311">
    <property type="entry name" value="TAT_signal"/>
</dbReference>
<feature type="chain" id="PRO_5013321101" description="PE-PPE domain-containing protein" evidence="2">
    <location>
        <begin position="37"/>
        <end position="365"/>
    </location>
</feature>